<gene>
    <name evidence="1" type="ORF">A2563_04035</name>
</gene>
<proteinExistence type="predicted"/>
<evidence type="ECO:0000313" key="1">
    <source>
        <dbReference type="EMBL" id="OGH92811.1"/>
    </source>
</evidence>
<dbReference type="SUPFAM" id="SSF49785">
    <property type="entry name" value="Galactose-binding domain-like"/>
    <property type="match status" value="1"/>
</dbReference>
<dbReference type="Proteomes" id="UP000176634">
    <property type="component" value="Unassembled WGS sequence"/>
</dbReference>
<dbReference type="InterPro" id="IPR008979">
    <property type="entry name" value="Galactose-bd-like_sf"/>
</dbReference>
<reference evidence="1 2" key="1">
    <citation type="journal article" date="2016" name="Nat. Commun.">
        <title>Thousands of microbial genomes shed light on interconnected biogeochemical processes in an aquifer system.</title>
        <authorList>
            <person name="Anantharaman K."/>
            <person name="Brown C.T."/>
            <person name="Hug L.A."/>
            <person name="Sharon I."/>
            <person name="Castelle C.J."/>
            <person name="Probst A.J."/>
            <person name="Thomas B.C."/>
            <person name="Singh A."/>
            <person name="Wilkins M.J."/>
            <person name="Karaoz U."/>
            <person name="Brodie E.L."/>
            <person name="Williams K.H."/>
            <person name="Hubbard S.S."/>
            <person name="Banfield J.F."/>
        </authorList>
    </citation>
    <scope>NUCLEOTIDE SEQUENCE [LARGE SCALE GENOMIC DNA]</scope>
</reference>
<protein>
    <recommendedName>
        <fullName evidence="3">CBM-cenC domain-containing protein</fullName>
    </recommendedName>
</protein>
<dbReference type="EMBL" id="MFRA01000005">
    <property type="protein sequence ID" value="OGH92811.1"/>
    <property type="molecule type" value="Genomic_DNA"/>
</dbReference>
<evidence type="ECO:0000313" key="2">
    <source>
        <dbReference type="Proteomes" id="UP000176634"/>
    </source>
</evidence>
<organism evidence="1 2">
    <name type="scientific">Candidatus Magasanikbacteria bacterium RIFOXYD1_FULL_40_23</name>
    <dbReference type="NCBI Taxonomy" id="1798705"/>
    <lineage>
        <taxon>Bacteria</taxon>
        <taxon>Candidatus Magasanikiibacteriota</taxon>
    </lineage>
</organism>
<evidence type="ECO:0008006" key="3">
    <source>
        <dbReference type="Google" id="ProtNLM"/>
    </source>
</evidence>
<dbReference type="STRING" id="1798705.A2563_04035"/>
<comment type="caution">
    <text evidence="1">The sequence shown here is derived from an EMBL/GenBank/DDBJ whole genome shotgun (WGS) entry which is preliminary data.</text>
</comment>
<dbReference type="Gene3D" id="2.60.120.260">
    <property type="entry name" value="Galactose-binding domain-like"/>
    <property type="match status" value="1"/>
</dbReference>
<name>A0A1F6P9G5_9BACT</name>
<accession>A0A1F6P9G5</accession>
<sequence length="2579" mass="280213">MTKFKKFALKVLLSVFTFVTVGGSLFYVQPAKAFPVEITWDPGYVWSVYKSFIKDAAVSISVQTFSYFLRRIAYDSAVWLASGGKGQSPFAQYKNFGDYMKNVGDNAAGVAIEALGTDVGFNLCKIPDPKIDLAMRIGLTYKFLDLTPNLNTLPGARKPTCTWSTFQNDVLSADNWQSQFGSTNDVARKFNVAFSVEQTDVGILMSATEKIDKYVAQQSASAQLQRQEGDGYNPLSTLISNEIITPAKNVAEYAQSLNPDQQSKSAEAGFLSTLGTGAVGSIASAAGLFLNTLATQMMKNWQTKGMLPFGVGCINGVVGSECKTLQDTLTNLQGQVSRGGLQTAQALFSDLLTPPNIAVDQYNVLINFTNCPTSPAPDNCVIDAALAQAAQEADAGKTVTIAQAIEKNWLHGEWKLISPDRFADNVDPTCYQRAYCFANIAKLRKARIFPLGFEIAALKSNPDKPWTLKQVVDGFNDCNFIRDTSGKVVGVENDPVNKPFCHLIDPEWVIKAPPSKCNFMAYGSSPYFSGTANRAQECVDMTTCVAYDKDGNCATQGYCTREKNVWKIDAGQCDVQNRTCRSFQDSTGKTVSYLYRTLNTGFCTQETVGCSQYSLKQNNTGAWVGYSSTDLNAVGENSAIYFNDKVSTNCSPNSEGCSAFKVADGADTLYLRKAPYYLGCYDTNNTTLATDWPRTVSDLNRLPNKPECSKFSSACIADEVNCNWYEPTSYSGDAIPGKFTPATVVEDQIVWNDQCDQRCVGYAGYREMQSNYSNGQSLAYIIPSSGSSCSAAEEGCASFTNLSTTTGNLETVEYYSYLRPCILPDPARQKNFFTYEGSTVGGFQLKSFILERDTDGSPKYFYRTPQDRAAYDAICTEALYRSGSASPDCRQFNDDQGAVYYRLLSKTIAVSTACTPYRLNDSDLYAVSLNQVDCAAQRGNWDAAAGTCQVCFQNGEYRDGQCFYNGLPGGNQNTAGTSKACSAAVNTCRAYKGNAGNNVRNVFSDDFEEPTPGEALAGWGPAFATTQSLESTHAGEHSLSYNGAAAAYKDIVLTPGQSYDLTFWAKGSIGQSVTVTLENGSVSTLGSVSIGDVWQNYHLGPVELNGTVTSTRLSFRLSGGGAGQLFLDNVSLKEITDYIYLVKNTLEVDPVCDSNLNDNLPGEALGCSQYQTPDKKPIYLTGFTSLCREKAIGCTALVDTYNTPDEPLSRAYNVWLSGNGGQTVSRTISGRSYSCRIALDQAGCYINVEDSTLAEIVAGGGLVVTSTIYIQPDNATSTPIYLVASKEASCSSVDLGCTKTGKLVQGPTGPTYTEVMVKSDPASFSSTLCQSEAVGCNAYSSIEGALYFKDPEVLGQKVCAYRDNVTKNGVKYSGWFWKGVGKCNTGAPNSPLCTTDSDCGTGIRCENKDEQACYPNYLQSGNSYGLWSYGVSTSYDNFVGECPAAQNGCTEYIDRNENNKTYYLINDDRLKTQQNECNGEISEKSGCILLDKTDSPNKLWNTASSYAASTNQNNNLVAPVVGSGTAVNDANTILKVSRDRECGEWLQCRSSHRVFDSQSGSYKEVCDFVGRCNKASQSTVNGDFINCDNWLDNSHELTGQTLTDDAYRNRSTDWKGQDFSGYSILNTFPVEELSEVNFGSVTAPDWRLVKTLACGTGANCQFPLAANNPACRSNNNGNPCGNNGLGVCRGVTNPVCVQSLDNISAVSPRQFILPSCRAYPEESSPFPNSKAIGDSLTFNSVNLCNETAGITTDASKAKSCECNYTKATYGDIITKYWNFKSPNSEGILDTNNQLIKSAVPGICSGGDNADRVCSVDSDCVGGSCQKIKKESRLVGWQGYCIEPDFSRPLNAEQDSFACLTWLPKDSITGAYDINNQHIEAGFQASNNGGKYYCLSAKGNQQRKTDGSFDYDKILVGDLLIQNEGPNEDRAIRRNRTLFISPTTSHIFRDEIDYIKIVARGNNGSWFNNGVSNLYIRNGLITKYNGPRWTVVGKEIPAPTPFSNPTTGGETIGLPFGRYIMSDGTDKKYWYMRYDDGGGDGAGNYQYADPTGQDIQLPFLDLLMSNVSVLHADETTTVCPTIDSNHIPNDEGSYDDYERLCKGSGPGISATDDGCAIRVVFKDNGELEKMNFTCTTDIEDDAEEVRFDVYVGLREPCVYIAQTEEVPYTSAGWTDHLWKNSGYIAARLSFVINALQYPFSLLNEPFGSLGMSFVVPTQLVNIFTHYDSKSFDPVPAIVGSPYSCGPGSGNRCLNTMSNSPTPQTVNGPASNHPSQDGKTYLSTIFAKINSIWVWNNLTAKYDQATSTIENSWLNGRNPYNLTEYSGFTNANNVPQIHPLGTCKAGGKCLEASALGMSINDRPSGNVVFNNNVALVNAKFYGFANRNQMPIKKIKLDWGDQSIVSLDGYFRNHRGMISGGCGSNNTCLVSSTVWNIPNSTYQNRNLDTGVSCASNGECRYLDNCFAESIAPNFGQILGKTCDSAYFRFDHVYQCSRDGNGWTSSCPDAQIQSLYGGCCSFQPKVQLKDNWGWCNGTCGSASSAGGTACYDAGWRAGGQDECEQSIGAFTPFAGNVIVVPSE</sequence>